<dbReference type="SUPFAM" id="SSF101898">
    <property type="entry name" value="NHL repeat"/>
    <property type="match status" value="1"/>
</dbReference>
<accession>A0A0F9DNZ9</accession>
<comment type="caution">
    <text evidence="1">The sequence shown here is derived from an EMBL/GenBank/DDBJ whole genome shotgun (WGS) entry which is preliminary data.</text>
</comment>
<dbReference type="EMBL" id="LAZR01028170">
    <property type="protein sequence ID" value="KKL63434.1"/>
    <property type="molecule type" value="Genomic_DNA"/>
</dbReference>
<name>A0A0F9DNZ9_9ZZZZ</name>
<organism evidence="1">
    <name type="scientific">marine sediment metagenome</name>
    <dbReference type="NCBI Taxonomy" id="412755"/>
    <lineage>
        <taxon>unclassified sequences</taxon>
        <taxon>metagenomes</taxon>
        <taxon>ecological metagenomes</taxon>
    </lineage>
</organism>
<feature type="non-terminal residue" evidence="1">
    <location>
        <position position="287"/>
    </location>
</feature>
<reference evidence="1" key="1">
    <citation type="journal article" date="2015" name="Nature">
        <title>Complex archaea that bridge the gap between prokaryotes and eukaryotes.</title>
        <authorList>
            <person name="Spang A."/>
            <person name="Saw J.H."/>
            <person name="Jorgensen S.L."/>
            <person name="Zaremba-Niedzwiedzka K."/>
            <person name="Martijn J."/>
            <person name="Lind A.E."/>
            <person name="van Eijk R."/>
            <person name="Schleper C."/>
            <person name="Guy L."/>
            <person name="Ettema T.J."/>
        </authorList>
    </citation>
    <scope>NUCLEOTIDE SEQUENCE</scope>
</reference>
<protein>
    <submittedName>
        <fullName evidence="1">Uncharacterized protein</fullName>
    </submittedName>
</protein>
<evidence type="ECO:0000313" key="1">
    <source>
        <dbReference type="EMBL" id="KKL63434.1"/>
    </source>
</evidence>
<dbReference type="AlphaFoldDB" id="A0A0F9DNZ9"/>
<sequence length="287" mass="32332">MALFTAKKYSWDFGSSIDYSDIRLYPIREIALNFNNTNPTGIYSNPQIGGNHWVIDGNGYVYIYNSSWAWLSNPIIPNTTNPSGVAFTTFGGSFFWVVDSFTGKVYKYDTSWTHITNFTIGTGCYGLTYDGTYFYTCHKASNTVRKYSTGFILQDTIDVVSSPSSIDWDGTYWWIGSDTDDKIYKYGAGFNLLSDYYDISSAVSDNNDINYYTQDGFYYVIDDSTNKVKKFEFGPNLFGIDGHNAIIMYKGMRAILAPINQIAGNFEFYLRAIDAADDVGIILKDGS</sequence>
<proteinExistence type="predicted"/>
<gene>
    <name evidence="1" type="ORF">LCGC14_2175120</name>
</gene>